<feature type="compositionally biased region" description="Acidic residues" evidence="1">
    <location>
        <begin position="18"/>
        <end position="28"/>
    </location>
</feature>
<evidence type="ECO:0000313" key="3">
    <source>
        <dbReference type="Proteomes" id="UP001529510"/>
    </source>
</evidence>
<dbReference type="Proteomes" id="UP001529510">
    <property type="component" value="Unassembled WGS sequence"/>
</dbReference>
<comment type="caution">
    <text evidence="2">The sequence shown here is derived from an EMBL/GenBank/DDBJ whole genome shotgun (WGS) entry which is preliminary data.</text>
</comment>
<evidence type="ECO:0008006" key="4">
    <source>
        <dbReference type="Google" id="ProtNLM"/>
    </source>
</evidence>
<dbReference type="EMBL" id="JAMKFB020000831">
    <property type="protein sequence ID" value="KAL0147098.1"/>
    <property type="molecule type" value="Genomic_DNA"/>
</dbReference>
<gene>
    <name evidence="2" type="ORF">M9458_057622</name>
</gene>
<name>A0ABD0MAW0_CIRMR</name>
<proteinExistence type="predicted"/>
<sequence length="129" mass="14263">MLKGYHSYPSVLPTALESEPDLSGEDDPAALLPSGRPAKPDPEMVAMLAQVAVRDGLDWKSPPCPEPSRVDDWFLRVARTGSQGPTPVTSFPLVHDELTRLWMAPFTARHRQGEGGNRDITSCRRSWLI</sequence>
<feature type="region of interest" description="Disordered" evidence="1">
    <location>
        <begin position="1"/>
        <end position="41"/>
    </location>
</feature>
<evidence type="ECO:0000256" key="1">
    <source>
        <dbReference type="SAM" id="MobiDB-lite"/>
    </source>
</evidence>
<reference evidence="2 3" key="1">
    <citation type="submission" date="2024-05" db="EMBL/GenBank/DDBJ databases">
        <title>Genome sequencing and assembly of Indian major carp, Cirrhinus mrigala (Hamilton, 1822).</title>
        <authorList>
            <person name="Mohindra V."/>
            <person name="Chowdhury L.M."/>
            <person name="Lal K."/>
            <person name="Jena J.K."/>
        </authorList>
    </citation>
    <scope>NUCLEOTIDE SEQUENCE [LARGE SCALE GENOMIC DNA]</scope>
    <source>
        <strain evidence="2">CM1030</strain>
        <tissue evidence="2">Blood</tissue>
    </source>
</reference>
<keyword evidence="3" id="KW-1185">Reference proteome</keyword>
<organism evidence="2 3">
    <name type="scientific">Cirrhinus mrigala</name>
    <name type="common">Mrigala</name>
    <dbReference type="NCBI Taxonomy" id="683832"/>
    <lineage>
        <taxon>Eukaryota</taxon>
        <taxon>Metazoa</taxon>
        <taxon>Chordata</taxon>
        <taxon>Craniata</taxon>
        <taxon>Vertebrata</taxon>
        <taxon>Euteleostomi</taxon>
        <taxon>Actinopterygii</taxon>
        <taxon>Neopterygii</taxon>
        <taxon>Teleostei</taxon>
        <taxon>Ostariophysi</taxon>
        <taxon>Cypriniformes</taxon>
        <taxon>Cyprinidae</taxon>
        <taxon>Labeoninae</taxon>
        <taxon>Labeonini</taxon>
        <taxon>Cirrhinus</taxon>
    </lineage>
</organism>
<dbReference type="AlphaFoldDB" id="A0ABD0MAW0"/>
<accession>A0ABD0MAW0</accession>
<protein>
    <recommendedName>
        <fullName evidence="4">Transposase</fullName>
    </recommendedName>
</protein>
<evidence type="ECO:0000313" key="2">
    <source>
        <dbReference type="EMBL" id="KAL0147098.1"/>
    </source>
</evidence>